<dbReference type="GO" id="GO:0061630">
    <property type="term" value="F:ubiquitin protein ligase activity"/>
    <property type="evidence" value="ECO:0007669"/>
    <property type="project" value="UniProtKB-EC"/>
</dbReference>
<dbReference type="GeneID" id="107830901"/>
<dbReference type="PROSITE" id="PS50089">
    <property type="entry name" value="ZF_RING_2"/>
    <property type="match status" value="1"/>
</dbReference>
<evidence type="ECO:0000256" key="8">
    <source>
        <dbReference type="ARBA" id="ARBA00022786"/>
    </source>
</evidence>
<keyword evidence="6" id="KW-0227">DNA damage</keyword>
<dbReference type="PANTHER" id="PTHR23328">
    <property type="entry name" value="RING-TYPE DOMAIN-CONTAINING PROTEIN"/>
    <property type="match status" value="1"/>
</dbReference>
<dbReference type="OrthoDB" id="6105938at2759"/>
<keyword evidence="10" id="KW-0539">Nucleus</keyword>
<dbReference type="InterPro" id="IPR051657">
    <property type="entry name" value="RNF168/RNF169_E3_ubiq-ligase"/>
</dbReference>
<keyword evidence="9" id="KW-0862">Zinc</keyword>
<reference evidence="13" key="2">
    <citation type="submission" date="2025-08" db="UniProtKB">
        <authorList>
            <consortium name="RefSeq"/>
        </authorList>
    </citation>
    <scope>IDENTIFICATION</scope>
    <source>
        <tissue evidence="13">Leaf</tissue>
    </source>
</reference>
<name>A0A1S4DLC2_TOBAC</name>
<keyword evidence="8" id="KW-0833">Ubl conjugation pathway</keyword>
<dbReference type="STRING" id="4097.A0A1S4DLC2"/>
<evidence type="ECO:0000313" key="12">
    <source>
        <dbReference type="Proteomes" id="UP000790787"/>
    </source>
</evidence>
<dbReference type="Pfam" id="PF13923">
    <property type="entry name" value="zf-C3HC4_2"/>
    <property type="match status" value="1"/>
</dbReference>
<dbReference type="PANTHER" id="PTHR23328:SF0">
    <property type="entry name" value="RING-TYPE DOMAIN-CONTAINING PROTEIN"/>
    <property type="match status" value="1"/>
</dbReference>
<gene>
    <name evidence="13" type="primary">LOC107830901</name>
</gene>
<organism evidence="12 13">
    <name type="scientific">Nicotiana tabacum</name>
    <name type="common">Common tobacco</name>
    <dbReference type="NCBI Taxonomy" id="4097"/>
    <lineage>
        <taxon>Eukaryota</taxon>
        <taxon>Viridiplantae</taxon>
        <taxon>Streptophyta</taxon>
        <taxon>Embryophyta</taxon>
        <taxon>Tracheophyta</taxon>
        <taxon>Spermatophyta</taxon>
        <taxon>Magnoliopsida</taxon>
        <taxon>eudicotyledons</taxon>
        <taxon>Gunneridae</taxon>
        <taxon>Pentapetalae</taxon>
        <taxon>asterids</taxon>
        <taxon>lamiids</taxon>
        <taxon>Solanales</taxon>
        <taxon>Solanaceae</taxon>
        <taxon>Nicotianoideae</taxon>
        <taxon>Nicotianeae</taxon>
        <taxon>Nicotiana</taxon>
    </lineage>
</organism>
<dbReference type="SMR" id="A0A1S4DLC2"/>
<evidence type="ECO:0000256" key="1">
    <source>
        <dbReference type="ARBA" id="ARBA00000900"/>
    </source>
</evidence>
<dbReference type="AlphaFoldDB" id="A0A1S4DLC2"/>
<dbReference type="Gene3D" id="3.30.40.10">
    <property type="entry name" value="Zinc/RING finger domain, C3HC4 (zinc finger)"/>
    <property type="match status" value="1"/>
</dbReference>
<accession>A0A1S4DLC2</accession>
<dbReference type="EC" id="2.3.2.27" evidence="3"/>
<evidence type="ECO:0000256" key="2">
    <source>
        <dbReference type="ARBA" id="ARBA00004123"/>
    </source>
</evidence>
<dbReference type="InterPro" id="IPR017907">
    <property type="entry name" value="Znf_RING_CS"/>
</dbReference>
<reference evidence="12" key="1">
    <citation type="journal article" date="2014" name="Nat. Commun.">
        <title>The tobacco genome sequence and its comparison with those of tomato and potato.</title>
        <authorList>
            <person name="Sierro N."/>
            <person name="Battey J.N."/>
            <person name="Ouadi S."/>
            <person name="Bakaher N."/>
            <person name="Bovet L."/>
            <person name="Willig A."/>
            <person name="Goepfert S."/>
            <person name="Peitsch M.C."/>
            <person name="Ivanov N.V."/>
        </authorList>
    </citation>
    <scope>NUCLEOTIDE SEQUENCE [LARGE SCALE GENOMIC DNA]</scope>
</reference>
<evidence type="ECO:0000313" key="13">
    <source>
        <dbReference type="RefSeq" id="XP_016514064.2"/>
    </source>
</evidence>
<dbReference type="GO" id="GO:0008270">
    <property type="term" value="F:zinc ion binding"/>
    <property type="evidence" value="ECO:0007669"/>
    <property type="project" value="UniProtKB-KW"/>
</dbReference>
<evidence type="ECO:0000256" key="11">
    <source>
        <dbReference type="PROSITE-ProRule" id="PRU00175"/>
    </source>
</evidence>
<dbReference type="GO" id="GO:0006974">
    <property type="term" value="P:DNA damage response"/>
    <property type="evidence" value="ECO:0007669"/>
    <property type="project" value="UniProtKB-KW"/>
</dbReference>
<comment type="catalytic activity">
    <reaction evidence="1">
        <text>S-ubiquitinyl-[E2 ubiquitin-conjugating enzyme]-L-cysteine + [acceptor protein]-L-lysine = [E2 ubiquitin-conjugating enzyme]-L-cysteine + N(6)-ubiquitinyl-[acceptor protein]-L-lysine.</text>
        <dbReference type="EC" id="2.3.2.27"/>
    </reaction>
</comment>
<comment type="subcellular location">
    <subcellularLocation>
        <location evidence="2">Nucleus</location>
    </subcellularLocation>
</comment>
<evidence type="ECO:0000256" key="10">
    <source>
        <dbReference type="ARBA" id="ARBA00023242"/>
    </source>
</evidence>
<dbReference type="RefSeq" id="XP_016514064.1">
    <property type="nucleotide sequence ID" value="XM_016658578.1"/>
</dbReference>
<dbReference type="PROSITE" id="PS00518">
    <property type="entry name" value="ZF_RING_1"/>
    <property type="match status" value="1"/>
</dbReference>
<evidence type="ECO:0000256" key="7">
    <source>
        <dbReference type="ARBA" id="ARBA00022771"/>
    </source>
</evidence>
<dbReference type="InterPro" id="IPR013083">
    <property type="entry name" value="Znf_RING/FYVE/PHD"/>
</dbReference>
<evidence type="ECO:0000256" key="4">
    <source>
        <dbReference type="ARBA" id="ARBA00022679"/>
    </source>
</evidence>
<evidence type="ECO:0000256" key="9">
    <source>
        <dbReference type="ARBA" id="ARBA00022833"/>
    </source>
</evidence>
<dbReference type="SUPFAM" id="SSF57850">
    <property type="entry name" value="RING/U-box"/>
    <property type="match status" value="1"/>
</dbReference>
<keyword evidence="7 11" id="KW-0863">Zinc-finger</keyword>
<evidence type="ECO:0000256" key="5">
    <source>
        <dbReference type="ARBA" id="ARBA00022723"/>
    </source>
</evidence>
<keyword evidence="12" id="KW-1185">Reference proteome</keyword>
<dbReference type="RefSeq" id="XP_016514064.2">
    <property type="nucleotide sequence ID" value="XM_016658578.2"/>
</dbReference>
<dbReference type="GO" id="GO:0005634">
    <property type="term" value="C:nucleus"/>
    <property type="evidence" value="ECO:0007669"/>
    <property type="project" value="UniProtKB-SubCell"/>
</dbReference>
<dbReference type="Proteomes" id="UP000790787">
    <property type="component" value="Chromosome 17"/>
</dbReference>
<evidence type="ECO:0000256" key="6">
    <source>
        <dbReference type="ARBA" id="ARBA00022763"/>
    </source>
</evidence>
<dbReference type="SMART" id="SM00184">
    <property type="entry name" value="RING"/>
    <property type="match status" value="1"/>
</dbReference>
<keyword evidence="5" id="KW-0479">Metal-binding</keyword>
<sequence>MADLLESSSSSEPPYPYAYHYVNDILSFVEFSDSSYQAPYAYHYDFTKIGRYLIEFEDGSILSASVHPPYDLSKPTEENYFENPVQFTFSPVYYYNWYKRGGVRFNWDIDFPELGAVFNWDEDFPELKVGGAEENAEENNNVVQVFDESPERASDTSKAETKPKSTGKGDKEGVEVSEEQGSFVSSSSSASLCMDRLREELSCAICLEICYEPSTTSCGHSFCEKCLRSAADICGTRCPKCRQLISNGNFCTVNTGLWNTIQLLFPKEVEARKAAGVLDGGEAEHQSSVTIASYSNISRSGTAYSARSLRRRNFHSLRRQSSVSFRTRRELPSQDDDAALAWRLQREEHVEL</sequence>
<dbReference type="PaxDb" id="4097-A0A1S4DLC2"/>
<dbReference type="InterPro" id="IPR001841">
    <property type="entry name" value="Znf_RING"/>
</dbReference>
<proteinExistence type="predicted"/>
<keyword evidence="4" id="KW-0808">Transferase</keyword>
<protein>
    <recommendedName>
        <fullName evidence="3">RING-type E3 ubiquitin transferase</fullName>
        <ecNumber evidence="3">2.3.2.27</ecNumber>
    </recommendedName>
</protein>
<dbReference type="KEGG" id="nta:107830901"/>
<evidence type="ECO:0000256" key="3">
    <source>
        <dbReference type="ARBA" id="ARBA00012483"/>
    </source>
</evidence>